<keyword evidence="2" id="KW-1185">Reference proteome</keyword>
<dbReference type="Proteomes" id="UP001558613">
    <property type="component" value="Unassembled WGS sequence"/>
</dbReference>
<evidence type="ECO:0000313" key="2">
    <source>
        <dbReference type="Proteomes" id="UP001558613"/>
    </source>
</evidence>
<gene>
    <name evidence="1" type="ORF">QQF64_000332</name>
</gene>
<dbReference type="EMBL" id="JAYMGO010000001">
    <property type="protein sequence ID" value="KAL1281529.1"/>
    <property type="molecule type" value="Genomic_DNA"/>
</dbReference>
<dbReference type="PANTHER" id="PTHR31594">
    <property type="entry name" value="AIG1-TYPE G DOMAIN-CONTAINING PROTEIN"/>
    <property type="match status" value="1"/>
</dbReference>
<proteinExistence type="predicted"/>
<name>A0ABR3NX85_9TELE</name>
<organism evidence="1 2">
    <name type="scientific">Cirrhinus molitorella</name>
    <name type="common">mud carp</name>
    <dbReference type="NCBI Taxonomy" id="172907"/>
    <lineage>
        <taxon>Eukaryota</taxon>
        <taxon>Metazoa</taxon>
        <taxon>Chordata</taxon>
        <taxon>Craniata</taxon>
        <taxon>Vertebrata</taxon>
        <taxon>Euteleostomi</taxon>
        <taxon>Actinopterygii</taxon>
        <taxon>Neopterygii</taxon>
        <taxon>Teleostei</taxon>
        <taxon>Ostariophysi</taxon>
        <taxon>Cypriniformes</taxon>
        <taxon>Cyprinidae</taxon>
        <taxon>Labeoninae</taxon>
        <taxon>Labeonini</taxon>
        <taxon>Cirrhinus</taxon>
    </lineage>
</organism>
<reference evidence="1 2" key="1">
    <citation type="submission" date="2023-09" db="EMBL/GenBank/DDBJ databases">
        <authorList>
            <person name="Wang M."/>
        </authorList>
    </citation>
    <scope>NUCLEOTIDE SEQUENCE [LARGE SCALE GENOMIC DNA]</scope>
    <source>
        <strain evidence="1">GT-2023</strain>
        <tissue evidence="1">Liver</tissue>
    </source>
</reference>
<dbReference type="PANTHER" id="PTHR31594:SF11">
    <property type="entry name" value="NEOVERRUCOTOXIN SUBUNIT ALPHA-LIKE ISOFORM X1-RELATED"/>
    <property type="match status" value="1"/>
</dbReference>
<dbReference type="InterPro" id="IPR052090">
    <property type="entry name" value="Cytolytic_pore-forming_toxin"/>
</dbReference>
<sequence>MFVNEQRPLQAKDLCSLFYENFSPQGNNRRAKENQTICHWRDWLINVEGVTLWGKKSLSENLDIRLQLLTDLKFSSSDSLSSKSRLLDVSASLKVSFLGGLVEVGRICPTEPHHITWSPGVWTEAALICEETPQNVVPIKVCLYPSSSLGFKTLSKDRCQQQVHFPTL</sequence>
<protein>
    <recommendedName>
        <fullName evidence="3">SRCR domain-containing protein</fullName>
    </recommendedName>
</protein>
<evidence type="ECO:0000313" key="1">
    <source>
        <dbReference type="EMBL" id="KAL1281529.1"/>
    </source>
</evidence>
<comment type="caution">
    <text evidence="1">The sequence shown here is derived from an EMBL/GenBank/DDBJ whole genome shotgun (WGS) entry which is preliminary data.</text>
</comment>
<accession>A0ABR3NX85</accession>
<evidence type="ECO:0008006" key="3">
    <source>
        <dbReference type="Google" id="ProtNLM"/>
    </source>
</evidence>